<dbReference type="eggNOG" id="ENOG5033GBR">
    <property type="taxonomic scope" value="Bacteria"/>
</dbReference>
<organism evidence="2 3">
    <name type="scientific">Streptomyces pristinaespiralis (strain ATCC 25486 / DSM 40338 / CBS 914.69 / JCM 4507 / KCC S-0507 / NBRC 13074 / NRRL 2958 / 5647)</name>
    <dbReference type="NCBI Taxonomy" id="457429"/>
    <lineage>
        <taxon>Bacteria</taxon>
        <taxon>Bacillati</taxon>
        <taxon>Actinomycetota</taxon>
        <taxon>Actinomycetes</taxon>
        <taxon>Kitasatosporales</taxon>
        <taxon>Streptomycetaceae</taxon>
        <taxon>Streptomyces</taxon>
    </lineage>
</organism>
<keyword evidence="1" id="KW-0472">Membrane</keyword>
<feature type="transmembrane region" description="Helical" evidence="1">
    <location>
        <begin position="204"/>
        <end position="223"/>
    </location>
</feature>
<dbReference type="AlphaFoldDB" id="D6X5Q9"/>
<evidence type="ECO:0000313" key="2">
    <source>
        <dbReference type="EMBL" id="EFH30967.1"/>
    </source>
</evidence>
<name>D6X5Q9_STRE2</name>
<reference evidence="3" key="2">
    <citation type="submission" date="2009-10" db="EMBL/GenBank/DDBJ databases">
        <title>The genome sequence of Streptomyces pristinaespiralis strain ATCC 25486.</title>
        <authorList>
            <consortium name="The Broad Institute Genome Sequencing Platform"/>
            <consortium name="Broad Institute Microbial Sequencing Center"/>
            <person name="Fischbach M."/>
            <person name="Godfrey P."/>
            <person name="Ward D."/>
            <person name="Young S."/>
            <person name="Zeng Q."/>
            <person name="Koehrsen M."/>
            <person name="Alvarado L."/>
            <person name="Berlin A.M."/>
            <person name="Bochicchio J."/>
            <person name="Borenstein D."/>
            <person name="Chapman S.B."/>
            <person name="Chen Z."/>
            <person name="Engels R."/>
            <person name="Freedman E."/>
            <person name="Gellesch M."/>
            <person name="Goldberg J."/>
            <person name="Griggs A."/>
            <person name="Gujja S."/>
            <person name="Heilman E.R."/>
            <person name="Heiman D.I."/>
            <person name="Hepburn T.A."/>
            <person name="Howarth C."/>
            <person name="Jen D."/>
            <person name="Larson L."/>
            <person name="Lewis B."/>
            <person name="Mehta T."/>
            <person name="Park D."/>
            <person name="Pearson M."/>
            <person name="Richards J."/>
            <person name="Roberts A."/>
            <person name="Saif S."/>
            <person name="Shea T.D."/>
            <person name="Shenoy N."/>
            <person name="Sisk P."/>
            <person name="Stolte C."/>
            <person name="Sykes S.N."/>
            <person name="Thomson T."/>
            <person name="Walk T."/>
            <person name="White J."/>
            <person name="Yandava C."/>
            <person name="Straight P."/>
            <person name="Clardy J."/>
            <person name="Hung D."/>
            <person name="Kolter R."/>
            <person name="Mekalanos J."/>
            <person name="Walker S."/>
            <person name="Walsh C.T."/>
            <person name="Wieland-Brown L.C."/>
            <person name="Haas B."/>
            <person name="Nusbaum C."/>
            <person name="Birren B."/>
        </authorList>
    </citation>
    <scope>NUCLEOTIDE SEQUENCE [LARGE SCALE GENOMIC DNA]</scope>
    <source>
        <strain evidence="3">ATCC 25486 / DSM 40338 / CBS 914.69 / JCM 4507 / NBRC 13074 / NRRL 2958 / 5647</strain>
    </source>
</reference>
<evidence type="ECO:0000256" key="1">
    <source>
        <dbReference type="SAM" id="Phobius"/>
    </source>
</evidence>
<keyword evidence="3" id="KW-1185">Reference proteome</keyword>
<reference evidence="3" key="1">
    <citation type="submission" date="2008-02" db="EMBL/GenBank/DDBJ databases">
        <authorList>
            <consortium name="The Broad Institute Genome Sequencing Platform"/>
            <person name="Fischbach M."/>
            <person name="Ward D."/>
            <person name="Young S."/>
            <person name="Jaffe D."/>
            <person name="Gnerre S."/>
            <person name="Berlin A."/>
            <person name="Heiman D."/>
            <person name="Hepburn T."/>
            <person name="Sykes S."/>
            <person name="Alvarado L."/>
            <person name="Kodira C.D."/>
            <person name="Straight P."/>
            <person name="Clardy J."/>
            <person name="Hung D."/>
            <person name="Kolter R."/>
            <person name="Mekalanos J."/>
            <person name="Walker S."/>
            <person name="Walsh C.T."/>
            <person name="Lander E."/>
            <person name="Galagan J."/>
            <person name="Nusbaum C."/>
            <person name="Birren B."/>
        </authorList>
    </citation>
    <scope>NUCLEOTIDE SEQUENCE [LARGE SCALE GENOMIC DNA]</scope>
    <source>
        <strain evidence="3">ATCC 25486 / DSM 40338 / CBS 914.69 / JCM 4507 / NBRC 13074 / NRRL 2958 / 5647</strain>
    </source>
</reference>
<dbReference type="EMBL" id="CM000950">
    <property type="protein sequence ID" value="EFH30967.1"/>
    <property type="molecule type" value="Genomic_DNA"/>
</dbReference>
<evidence type="ECO:0000313" key="3">
    <source>
        <dbReference type="Proteomes" id="UP000002805"/>
    </source>
</evidence>
<protein>
    <submittedName>
        <fullName evidence="2">Predicted protein</fullName>
    </submittedName>
</protein>
<keyword evidence="1" id="KW-1133">Transmembrane helix</keyword>
<feature type="transmembrane region" description="Helical" evidence="1">
    <location>
        <begin position="229"/>
        <end position="247"/>
    </location>
</feature>
<dbReference type="Proteomes" id="UP000002805">
    <property type="component" value="Chromosome"/>
</dbReference>
<sequence>MAGVPHRRQDHAVHRGNDMTTDHAGYFGELAAALGAAGVPADRIDATVSELAAHLAETGSTPEEEFGPAAAFAARLGGTTPDVTGPADEAETWTWTADVYNDRRLLALHGDQGWEVERLDALGRFVCRRTSGTALRWEYRREIVGERRREGLLDRLEPDGWELCGEWFFYAYFKRPKAASTGPAAALTALPQRPSRSWYIGTRAWLLAVGWPVAVALILMAYVTDRLGFAVTFPALLAGAVGMALWTRRQLTKGAGNAV</sequence>
<gene>
    <name evidence="2" type="ORF">SSDG_06189</name>
</gene>
<keyword evidence="1" id="KW-0812">Transmembrane</keyword>
<dbReference type="HOGENOM" id="CLU_1155476_0_0_11"/>
<accession>D6X5Q9</accession>
<proteinExistence type="predicted"/>